<dbReference type="OrthoDB" id="9971853at2759"/>
<keyword evidence="3" id="KW-0326">Glycosidase</keyword>
<evidence type="ECO:0000256" key="3">
    <source>
        <dbReference type="ARBA" id="ARBA00023295"/>
    </source>
</evidence>
<feature type="domain" description="Glycoside hydrolase family 5 C-terminal" evidence="6">
    <location>
        <begin position="620"/>
        <end position="670"/>
    </location>
</feature>
<protein>
    <submittedName>
        <fullName evidence="7">Related to glycosyl hydrolase</fullName>
    </submittedName>
</protein>
<dbReference type="AlphaFoldDB" id="A0A2D3VJB4"/>
<dbReference type="InterPro" id="IPR001547">
    <property type="entry name" value="Glyco_hydro_5"/>
</dbReference>
<dbReference type="InterPro" id="IPR013780">
    <property type="entry name" value="Glyco_hydro_b"/>
</dbReference>
<evidence type="ECO:0000256" key="1">
    <source>
        <dbReference type="ARBA" id="ARBA00005641"/>
    </source>
</evidence>
<dbReference type="EMBL" id="FJUY01000016">
    <property type="protein sequence ID" value="CZT23389.1"/>
    <property type="molecule type" value="Genomic_DNA"/>
</dbReference>
<dbReference type="PANTHER" id="PTHR31308:SF5">
    <property type="entry name" value="ERGOSTERYL-BETA-GLUCOSIDASE"/>
    <property type="match status" value="1"/>
</dbReference>
<evidence type="ECO:0000259" key="5">
    <source>
        <dbReference type="Pfam" id="PF00150"/>
    </source>
</evidence>
<dbReference type="Pfam" id="PF18564">
    <property type="entry name" value="Glyco_hydro_5_C"/>
    <property type="match status" value="1"/>
</dbReference>
<dbReference type="Proteomes" id="UP000225277">
    <property type="component" value="Unassembled WGS sequence"/>
</dbReference>
<dbReference type="Gene3D" id="2.60.40.1180">
    <property type="entry name" value="Golgi alpha-mannosidase II"/>
    <property type="match status" value="1"/>
</dbReference>
<evidence type="ECO:0000313" key="7">
    <source>
        <dbReference type="EMBL" id="CZT23389.1"/>
    </source>
</evidence>
<dbReference type="GO" id="GO:1904462">
    <property type="term" value="P:ergosteryl 3-beta-D-glucoside catabolic process"/>
    <property type="evidence" value="ECO:0007669"/>
    <property type="project" value="TreeGrafter"/>
</dbReference>
<dbReference type="PANTHER" id="PTHR31308">
    <property type="match status" value="1"/>
</dbReference>
<feature type="unsure residue" description="I or L" evidence="7">
    <location>
        <position position="402"/>
    </location>
</feature>
<dbReference type="STRING" id="112498.A0A2D3VJB4"/>
<evidence type="ECO:0000256" key="2">
    <source>
        <dbReference type="ARBA" id="ARBA00022801"/>
    </source>
</evidence>
<dbReference type="Gene3D" id="3.20.20.80">
    <property type="entry name" value="Glycosidases"/>
    <property type="match status" value="2"/>
</dbReference>
<evidence type="ECO:0000256" key="4">
    <source>
        <dbReference type="SAM" id="MobiDB-lite"/>
    </source>
</evidence>
<organism evidence="7 8">
    <name type="scientific">Ramularia collo-cygni</name>
    <dbReference type="NCBI Taxonomy" id="112498"/>
    <lineage>
        <taxon>Eukaryota</taxon>
        <taxon>Fungi</taxon>
        <taxon>Dikarya</taxon>
        <taxon>Ascomycota</taxon>
        <taxon>Pezizomycotina</taxon>
        <taxon>Dothideomycetes</taxon>
        <taxon>Dothideomycetidae</taxon>
        <taxon>Mycosphaerellales</taxon>
        <taxon>Mycosphaerellaceae</taxon>
        <taxon>Ramularia</taxon>
    </lineage>
</organism>
<feature type="domain" description="Glycoside hydrolase family 5" evidence="5">
    <location>
        <begin position="65"/>
        <end position="129"/>
    </location>
</feature>
<accession>A0A2D3VJB4</accession>
<proteinExistence type="inferred from homology"/>
<dbReference type="SUPFAM" id="SSF51445">
    <property type="entry name" value="(Trans)glycosidases"/>
    <property type="match status" value="1"/>
</dbReference>
<keyword evidence="8" id="KW-1185">Reference proteome</keyword>
<name>A0A2D3VJB4_9PEZI</name>
<dbReference type="Pfam" id="PF00150">
    <property type="entry name" value="Cellulase"/>
    <property type="match status" value="1"/>
</dbReference>
<dbReference type="InterPro" id="IPR052066">
    <property type="entry name" value="Glycosphingolipid_Hydrolases"/>
</dbReference>
<dbReference type="InterPro" id="IPR017853">
    <property type="entry name" value="GH"/>
</dbReference>
<reference evidence="7 8" key="1">
    <citation type="submission" date="2016-03" db="EMBL/GenBank/DDBJ databases">
        <authorList>
            <person name="Ploux O."/>
        </authorList>
    </citation>
    <scope>NUCLEOTIDE SEQUENCE [LARGE SCALE GENOMIC DNA]</scope>
    <source>
        <strain evidence="7 8">URUG2</strain>
    </source>
</reference>
<comment type="similarity">
    <text evidence="1">Belongs to the glycosyl hydrolase 5 (cellulase A) family.</text>
</comment>
<gene>
    <name evidence="7" type="ORF">RCC_09103</name>
</gene>
<evidence type="ECO:0000313" key="8">
    <source>
        <dbReference type="Proteomes" id="UP000225277"/>
    </source>
</evidence>
<dbReference type="InterPro" id="IPR041036">
    <property type="entry name" value="GH5_C"/>
</dbReference>
<feature type="region of interest" description="Disordered" evidence="4">
    <location>
        <begin position="576"/>
        <end position="608"/>
    </location>
</feature>
<keyword evidence="2 7" id="KW-0378">Hydrolase</keyword>
<dbReference type="GO" id="GO:0050295">
    <property type="term" value="F:steryl-beta-glucosidase activity"/>
    <property type="evidence" value="ECO:0007669"/>
    <property type="project" value="TreeGrafter"/>
</dbReference>
<dbReference type="FunFam" id="3.20.20.80:FF:000131">
    <property type="entry name" value="Glycoside hydrolase superfamily"/>
    <property type="match status" value="1"/>
</dbReference>
<feature type="compositionally biased region" description="Low complexity" evidence="4">
    <location>
        <begin position="594"/>
        <end position="603"/>
    </location>
</feature>
<dbReference type="GO" id="GO:0000272">
    <property type="term" value="P:polysaccharide catabolic process"/>
    <property type="evidence" value="ECO:0007669"/>
    <property type="project" value="InterPro"/>
</dbReference>
<sequence>MPSHRLRISGDTFLDSSNRQVILHGINVSGDSKLPSTPNVPSHEATHFFSGDEVQFTARPFALSEAHTHFARLRSWGFNTLRYIFTWEALEHAGPQKYDEEYIQHTISTLRVAKEYGFYVFMDPHQDVWSRFTGGSGAPMWSIYACGLDPKNFTANEASLVQNTWSNPAEYPKMVWATNYYRLAVQTIFTLFFAGRDFAPKCVIDGVNIQDYLQKHFVDACAHLARRIHEAGDLEGECVIGWESVNEPNKGYFAHPDLSKIPKEQNLRKTTTPTAWQSMLTGMGRAVEVETWDFGSFGPYKSGMQLIDPKGVSAWLDPTTWDDSTYGWKRDPAWKLGQCIWAQHGVWDPSNDTLLQPQYFLTHPQTKRPLSHKIWTDENFIHYFKRYSQSIRSIWPQSFLLLQPQPFEIPPFIKGTPEGDDPNLIFASHFYDGITLITKKWNKIWNIDVLGVLRGRYSSPAFAIKLGESSIRNCFKDQLTRLVGEGTENMGVHPSLYTEIGIPYDMDDSQAYSTGNYSSQTSAVDANFYAVEGSGAQGCTWWVYTADNSHEWGDQWNGEDLSIFSKDDLEVKMEEDGDGGVVTPGSLGKTLSVDGMSTSSSSGDKGGRKMGYRAAEAYIRPVPRAVHGRIVKYGFDLKKCVFELEVDAKEATTDVDFPTEIFLPSVHFPAPTSGGAGDDNHGAGVEGKVEVEISGGKFEIRNEGDGRRILRWWHGVGEQRIRVKGVVRKLGGNNGEGVNGEDGKDGEDEGYLEAYWRLGKGCGVM</sequence>
<evidence type="ECO:0000259" key="6">
    <source>
        <dbReference type="Pfam" id="PF18564"/>
    </source>
</evidence>